<dbReference type="EMBL" id="ML978155">
    <property type="protein sequence ID" value="KAF2036061.1"/>
    <property type="molecule type" value="Genomic_DNA"/>
</dbReference>
<proteinExistence type="predicted"/>
<evidence type="ECO:0000313" key="1">
    <source>
        <dbReference type="EMBL" id="KAF2036061.1"/>
    </source>
</evidence>
<sequence>MCNSHSCSYWASVRPSTSAPLSATPRLRSEKYTAAALVADAQCRDGCHSSCTLFLARSLTLRSTGAVLQRDDHGASARVLPTALQNNVVSITAISAASNGDWLLVNGELAQTRTSCLSGLVFVSATALFGSLGQTTSVMHALQACRRQSRRTLD</sequence>
<reference evidence="1" key="1">
    <citation type="journal article" date="2020" name="Stud. Mycol.">
        <title>101 Dothideomycetes genomes: a test case for predicting lifestyles and emergence of pathogens.</title>
        <authorList>
            <person name="Haridas S."/>
            <person name="Albert R."/>
            <person name="Binder M."/>
            <person name="Bloem J."/>
            <person name="Labutti K."/>
            <person name="Salamov A."/>
            <person name="Andreopoulos B."/>
            <person name="Baker S."/>
            <person name="Barry K."/>
            <person name="Bills G."/>
            <person name="Bluhm B."/>
            <person name="Cannon C."/>
            <person name="Castanera R."/>
            <person name="Culley D."/>
            <person name="Daum C."/>
            <person name="Ezra D."/>
            <person name="Gonzalez J."/>
            <person name="Henrissat B."/>
            <person name="Kuo A."/>
            <person name="Liang C."/>
            <person name="Lipzen A."/>
            <person name="Lutzoni F."/>
            <person name="Magnuson J."/>
            <person name="Mondo S."/>
            <person name="Nolan M."/>
            <person name="Ohm R."/>
            <person name="Pangilinan J."/>
            <person name="Park H.-J."/>
            <person name="Ramirez L."/>
            <person name="Alfaro M."/>
            <person name="Sun H."/>
            <person name="Tritt A."/>
            <person name="Yoshinaga Y."/>
            <person name="Zwiers L.-H."/>
            <person name="Turgeon B."/>
            <person name="Goodwin S."/>
            <person name="Spatafora J."/>
            <person name="Crous P."/>
            <person name="Grigoriev I."/>
        </authorList>
    </citation>
    <scope>NUCLEOTIDE SEQUENCE</scope>
    <source>
        <strain evidence="1">CBS 110217</strain>
    </source>
</reference>
<accession>A0A9P4LQD5</accession>
<protein>
    <submittedName>
        <fullName evidence="1">Uncharacterized protein</fullName>
    </submittedName>
</protein>
<dbReference type="AlphaFoldDB" id="A0A9P4LQD5"/>
<dbReference type="Proteomes" id="UP000799777">
    <property type="component" value="Unassembled WGS sequence"/>
</dbReference>
<name>A0A9P4LQD5_9PLEO</name>
<organism evidence="1 2">
    <name type="scientific">Setomelanomma holmii</name>
    <dbReference type="NCBI Taxonomy" id="210430"/>
    <lineage>
        <taxon>Eukaryota</taxon>
        <taxon>Fungi</taxon>
        <taxon>Dikarya</taxon>
        <taxon>Ascomycota</taxon>
        <taxon>Pezizomycotina</taxon>
        <taxon>Dothideomycetes</taxon>
        <taxon>Pleosporomycetidae</taxon>
        <taxon>Pleosporales</taxon>
        <taxon>Pleosporineae</taxon>
        <taxon>Phaeosphaeriaceae</taxon>
        <taxon>Setomelanomma</taxon>
    </lineage>
</organism>
<keyword evidence="2" id="KW-1185">Reference proteome</keyword>
<gene>
    <name evidence="1" type="ORF">EK21DRAFT_83781</name>
</gene>
<comment type="caution">
    <text evidence="1">The sequence shown here is derived from an EMBL/GenBank/DDBJ whole genome shotgun (WGS) entry which is preliminary data.</text>
</comment>
<evidence type="ECO:0000313" key="2">
    <source>
        <dbReference type="Proteomes" id="UP000799777"/>
    </source>
</evidence>